<dbReference type="RefSeq" id="WP_343757739.1">
    <property type="nucleotide sequence ID" value="NZ_BAAACG010000001.1"/>
</dbReference>
<proteinExistence type="predicted"/>
<gene>
    <name evidence="2" type="ORF">GCM10008906_01010</name>
</gene>
<protein>
    <recommendedName>
        <fullName evidence="4">DUF4358 domain-containing protein</fullName>
    </recommendedName>
</protein>
<evidence type="ECO:0000313" key="3">
    <source>
        <dbReference type="Proteomes" id="UP001501510"/>
    </source>
</evidence>
<evidence type="ECO:0000313" key="2">
    <source>
        <dbReference type="EMBL" id="GAA0731957.1"/>
    </source>
</evidence>
<dbReference type="PROSITE" id="PS51257">
    <property type="entry name" value="PROKAR_LIPOPROTEIN"/>
    <property type="match status" value="1"/>
</dbReference>
<dbReference type="InterPro" id="IPR025648">
    <property type="entry name" value="DUF4358"/>
</dbReference>
<reference evidence="2 3" key="1">
    <citation type="journal article" date="2019" name="Int. J. Syst. Evol. Microbiol.">
        <title>The Global Catalogue of Microorganisms (GCM) 10K type strain sequencing project: providing services to taxonomists for standard genome sequencing and annotation.</title>
        <authorList>
            <consortium name="The Broad Institute Genomics Platform"/>
            <consortium name="The Broad Institute Genome Sequencing Center for Infectious Disease"/>
            <person name="Wu L."/>
            <person name="Ma J."/>
        </authorList>
    </citation>
    <scope>NUCLEOTIDE SEQUENCE [LARGE SCALE GENOMIC DNA]</scope>
    <source>
        <strain evidence="2 3">JCM 1407</strain>
    </source>
</reference>
<evidence type="ECO:0008006" key="4">
    <source>
        <dbReference type="Google" id="ProtNLM"/>
    </source>
</evidence>
<dbReference type="EMBL" id="BAAACG010000001">
    <property type="protein sequence ID" value="GAA0731957.1"/>
    <property type="molecule type" value="Genomic_DNA"/>
</dbReference>
<dbReference type="Pfam" id="PF14270">
    <property type="entry name" value="DUF4358"/>
    <property type="match status" value="1"/>
</dbReference>
<organism evidence="2 3">
    <name type="scientific">Clostridium oceanicum</name>
    <dbReference type="NCBI Taxonomy" id="1543"/>
    <lineage>
        <taxon>Bacteria</taxon>
        <taxon>Bacillati</taxon>
        <taxon>Bacillota</taxon>
        <taxon>Clostridia</taxon>
        <taxon>Eubacteriales</taxon>
        <taxon>Clostridiaceae</taxon>
        <taxon>Clostridium</taxon>
    </lineage>
</organism>
<keyword evidence="1" id="KW-0732">Signal</keyword>
<accession>A0ABN1J8B9</accession>
<evidence type="ECO:0000256" key="1">
    <source>
        <dbReference type="SAM" id="SignalP"/>
    </source>
</evidence>
<feature type="signal peptide" evidence="1">
    <location>
        <begin position="1"/>
        <end position="26"/>
    </location>
</feature>
<feature type="chain" id="PRO_5046063342" description="DUF4358 domain-containing protein" evidence="1">
    <location>
        <begin position="27"/>
        <end position="162"/>
    </location>
</feature>
<sequence length="162" mass="18861">MKYFKNKQIKIFALLLSLTFISSLFSSCSIIHFKSPKVSEIITNIKKNNDLSSLNKSTKSKLRKLYGISYKTLEDFALYIPKTNMEANELLILKVKNQDDIDSIKERIEKRIEKQSNTFKDYAPNQYELLENHILKVKGPYLIFIVSKNANNIMININDSFK</sequence>
<name>A0ABN1J8B9_9CLOT</name>
<comment type="caution">
    <text evidence="2">The sequence shown here is derived from an EMBL/GenBank/DDBJ whole genome shotgun (WGS) entry which is preliminary data.</text>
</comment>
<dbReference type="Proteomes" id="UP001501510">
    <property type="component" value="Unassembled WGS sequence"/>
</dbReference>
<keyword evidence="3" id="KW-1185">Reference proteome</keyword>